<dbReference type="PROSITE" id="PS50928">
    <property type="entry name" value="ABC_TM1"/>
    <property type="match status" value="1"/>
</dbReference>
<keyword evidence="5 7" id="KW-1133">Transmembrane helix</keyword>
<dbReference type="KEGG" id="cthd:CDO33_03680"/>
<name>A0A2K2FI54_9CLOT</name>
<evidence type="ECO:0000256" key="4">
    <source>
        <dbReference type="ARBA" id="ARBA00022692"/>
    </source>
</evidence>
<keyword evidence="2 7" id="KW-0813">Transport</keyword>
<evidence type="ECO:0000256" key="6">
    <source>
        <dbReference type="ARBA" id="ARBA00023136"/>
    </source>
</evidence>
<dbReference type="Pfam" id="PF00528">
    <property type="entry name" value="BPD_transp_1"/>
    <property type="match status" value="1"/>
</dbReference>
<evidence type="ECO:0000259" key="8">
    <source>
        <dbReference type="PROSITE" id="PS50928"/>
    </source>
</evidence>
<evidence type="ECO:0000313" key="10">
    <source>
        <dbReference type="Proteomes" id="UP000236151"/>
    </source>
</evidence>
<dbReference type="Gene3D" id="1.10.3720.10">
    <property type="entry name" value="MetI-like"/>
    <property type="match status" value="1"/>
</dbReference>
<reference evidence="9 10" key="1">
    <citation type="submission" date="2017-06" db="EMBL/GenBank/DDBJ databases">
        <title>Investigating the central metabolism of Clostridium thermosuccinogenes.</title>
        <authorList>
            <person name="Koendjbiharie J.G."/>
            <person name="van Kranenburg R."/>
        </authorList>
    </citation>
    <scope>NUCLEOTIDE SEQUENCE [LARGE SCALE GENOMIC DNA]</scope>
    <source>
        <strain evidence="9 10">DSM 5806</strain>
    </source>
</reference>
<dbReference type="CDD" id="cd06261">
    <property type="entry name" value="TM_PBP2"/>
    <property type="match status" value="1"/>
</dbReference>
<dbReference type="Proteomes" id="UP000236151">
    <property type="component" value="Unassembled WGS sequence"/>
</dbReference>
<protein>
    <submittedName>
        <fullName evidence="9">ABC transporter permease</fullName>
    </submittedName>
</protein>
<sequence length="290" mass="32764">MGLAKLAATYFILLGIGFIYLYPVIYMIITSFMSPDDLVDPAVTWIPTQIYFGNFIKAYNVLDFFRSFINSLYLSLGPAVLQTLSAAIIGYALARFDFPLKKIWLILIIATFIIPSQVTLVPRYMMFHSYKFINTPLPSFIPAIFGQGIKSTIFILIFYQFFRGYPKSFDEAAELDGAGKFRIFCKIALPMALPALVVSILFSFVWYWNETAQSGLYFGSAIRTLPMKLGSFADQYKRIYVKTDAHTLNSLNEAISMAGTFLSIIPLLIMYIALQRQFVEGVERSGITGE</sequence>
<keyword evidence="4 7" id="KW-0812">Transmembrane</keyword>
<keyword evidence="10" id="KW-1185">Reference proteome</keyword>
<dbReference type="EMBL" id="NIOJ01000010">
    <property type="protein sequence ID" value="PNU00518.1"/>
    <property type="molecule type" value="Genomic_DNA"/>
</dbReference>
<keyword evidence="6 7" id="KW-0472">Membrane</keyword>
<dbReference type="SUPFAM" id="SSF161098">
    <property type="entry name" value="MetI-like"/>
    <property type="match status" value="1"/>
</dbReference>
<evidence type="ECO:0000256" key="5">
    <source>
        <dbReference type="ARBA" id="ARBA00022989"/>
    </source>
</evidence>
<evidence type="ECO:0000313" key="9">
    <source>
        <dbReference type="EMBL" id="PNU00518.1"/>
    </source>
</evidence>
<proteinExistence type="inferred from homology"/>
<dbReference type="GO" id="GO:0055085">
    <property type="term" value="P:transmembrane transport"/>
    <property type="evidence" value="ECO:0007669"/>
    <property type="project" value="InterPro"/>
</dbReference>
<evidence type="ECO:0000256" key="3">
    <source>
        <dbReference type="ARBA" id="ARBA00022475"/>
    </source>
</evidence>
<comment type="subcellular location">
    <subcellularLocation>
        <location evidence="1 7">Cell membrane</location>
        <topology evidence="1 7">Multi-pass membrane protein</topology>
    </subcellularLocation>
</comment>
<dbReference type="PANTHER" id="PTHR43744:SF6">
    <property type="entry name" value="ABC TRANSPORTER PERMEASE PROTEIN YESQ-RELATED"/>
    <property type="match status" value="1"/>
</dbReference>
<gene>
    <name evidence="9" type="ORF">CDQ84_06035</name>
</gene>
<dbReference type="GO" id="GO:0005886">
    <property type="term" value="C:plasma membrane"/>
    <property type="evidence" value="ECO:0007669"/>
    <property type="project" value="UniProtKB-SubCell"/>
</dbReference>
<feature type="transmembrane region" description="Helical" evidence="7">
    <location>
        <begin position="254"/>
        <end position="274"/>
    </location>
</feature>
<feature type="domain" description="ABC transmembrane type-1" evidence="8">
    <location>
        <begin position="68"/>
        <end position="273"/>
    </location>
</feature>
<evidence type="ECO:0000256" key="2">
    <source>
        <dbReference type="ARBA" id="ARBA00022448"/>
    </source>
</evidence>
<dbReference type="InterPro" id="IPR000515">
    <property type="entry name" value="MetI-like"/>
</dbReference>
<feature type="transmembrane region" description="Helical" evidence="7">
    <location>
        <begin position="72"/>
        <end position="94"/>
    </location>
</feature>
<evidence type="ECO:0000256" key="7">
    <source>
        <dbReference type="RuleBase" id="RU363032"/>
    </source>
</evidence>
<organism evidence="9 10">
    <name type="scientific">Clostridium thermosuccinogenes</name>
    <dbReference type="NCBI Taxonomy" id="84032"/>
    <lineage>
        <taxon>Bacteria</taxon>
        <taxon>Bacillati</taxon>
        <taxon>Bacillota</taxon>
        <taxon>Clostridia</taxon>
        <taxon>Eubacteriales</taxon>
        <taxon>Clostridiaceae</taxon>
        <taxon>Clostridium</taxon>
    </lineage>
</organism>
<comment type="caution">
    <text evidence="9">The sequence shown here is derived from an EMBL/GenBank/DDBJ whole genome shotgun (WGS) entry which is preliminary data.</text>
</comment>
<dbReference type="InterPro" id="IPR035906">
    <property type="entry name" value="MetI-like_sf"/>
</dbReference>
<feature type="transmembrane region" description="Helical" evidence="7">
    <location>
        <begin position="7"/>
        <end position="29"/>
    </location>
</feature>
<feature type="transmembrane region" description="Helical" evidence="7">
    <location>
        <begin position="183"/>
        <end position="208"/>
    </location>
</feature>
<keyword evidence="3" id="KW-1003">Cell membrane</keyword>
<comment type="similarity">
    <text evidence="7">Belongs to the binding-protein-dependent transport system permease family.</text>
</comment>
<dbReference type="PANTHER" id="PTHR43744">
    <property type="entry name" value="ABC TRANSPORTER PERMEASE PROTEIN MG189-RELATED-RELATED"/>
    <property type="match status" value="1"/>
</dbReference>
<feature type="transmembrane region" description="Helical" evidence="7">
    <location>
        <begin position="140"/>
        <end position="162"/>
    </location>
</feature>
<accession>A0A2K2FI54</accession>
<evidence type="ECO:0000256" key="1">
    <source>
        <dbReference type="ARBA" id="ARBA00004651"/>
    </source>
</evidence>
<dbReference type="OrthoDB" id="9771544at2"/>
<feature type="transmembrane region" description="Helical" evidence="7">
    <location>
        <begin position="103"/>
        <end position="120"/>
    </location>
</feature>
<dbReference type="AlphaFoldDB" id="A0A2K2FI54"/>